<dbReference type="GO" id="GO:0043190">
    <property type="term" value="C:ATP-binding cassette (ABC) transporter complex"/>
    <property type="evidence" value="ECO:0007669"/>
    <property type="project" value="InterPro"/>
</dbReference>
<dbReference type="InterPro" id="IPR030802">
    <property type="entry name" value="Permease_MalE"/>
</dbReference>
<evidence type="ECO:0000313" key="8">
    <source>
        <dbReference type="EMBL" id="SDE07550.1"/>
    </source>
</evidence>
<comment type="subcellular location">
    <subcellularLocation>
        <location evidence="1">Membrane</location>
        <topology evidence="1">Multi-pass membrane protein</topology>
    </subcellularLocation>
</comment>
<dbReference type="InterPro" id="IPR003453">
    <property type="entry name" value="ABC_MlaE_roteobac"/>
</dbReference>
<evidence type="ECO:0000313" key="9">
    <source>
        <dbReference type="Proteomes" id="UP000243205"/>
    </source>
</evidence>
<name>A0A1G6ZYE9_9BACT</name>
<evidence type="ECO:0000256" key="3">
    <source>
        <dbReference type="ARBA" id="ARBA00022448"/>
    </source>
</evidence>
<evidence type="ECO:0000256" key="5">
    <source>
        <dbReference type="ARBA" id="ARBA00022989"/>
    </source>
</evidence>
<reference evidence="9" key="1">
    <citation type="submission" date="2016-10" db="EMBL/GenBank/DDBJ databases">
        <authorList>
            <person name="Varghese N."/>
            <person name="Submissions S."/>
        </authorList>
    </citation>
    <scope>NUCLEOTIDE SEQUENCE [LARGE SCALE GENOMIC DNA]</scope>
    <source>
        <strain evidence="9">DSM 8987</strain>
    </source>
</reference>
<gene>
    <name evidence="8" type="ORF">SAMN05661003_103187</name>
</gene>
<accession>A0A1G6ZYE9</accession>
<keyword evidence="9" id="KW-1185">Reference proteome</keyword>
<dbReference type="Pfam" id="PF02405">
    <property type="entry name" value="MlaE"/>
    <property type="match status" value="1"/>
</dbReference>
<dbReference type="NCBIfam" id="TIGR00056">
    <property type="entry name" value="MlaE family lipid ABC transporter permease subunit"/>
    <property type="match status" value="1"/>
</dbReference>
<feature type="transmembrane region" description="Helical" evidence="7">
    <location>
        <begin position="196"/>
        <end position="220"/>
    </location>
</feature>
<keyword evidence="4 7" id="KW-0812">Transmembrane</keyword>
<evidence type="ECO:0000256" key="7">
    <source>
        <dbReference type="RuleBase" id="RU362044"/>
    </source>
</evidence>
<evidence type="ECO:0000256" key="4">
    <source>
        <dbReference type="ARBA" id="ARBA00022692"/>
    </source>
</evidence>
<feature type="transmembrane region" description="Helical" evidence="7">
    <location>
        <begin position="46"/>
        <end position="68"/>
    </location>
</feature>
<proteinExistence type="inferred from homology"/>
<dbReference type="RefSeq" id="WP_092076811.1">
    <property type="nucleotide sequence ID" value="NZ_CALFZY010000030.1"/>
</dbReference>
<dbReference type="Proteomes" id="UP000243205">
    <property type="component" value="Unassembled WGS sequence"/>
</dbReference>
<keyword evidence="5 7" id="KW-1133">Transmembrane helix</keyword>
<evidence type="ECO:0000256" key="1">
    <source>
        <dbReference type="ARBA" id="ARBA00004141"/>
    </source>
</evidence>
<feature type="transmembrane region" description="Helical" evidence="7">
    <location>
        <begin position="146"/>
        <end position="176"/>
    </location>
</feature>
<comment type="caution">
    <text evidence="7">Lacks conserved residue(s) required for the propagation of feature annotation.</text>
</comment>
<keyword evidence="6 7" id="KW-0472">Membrane</keyword>
<sequence>MRWIARLGAETLRLLEVSGRYGLFLLNSLWCVVTPPYRVAAAVRQIRFIGAHSLFVILFTGLFTGMVLGLQGYYTLTKFGSIGFLGAAVALSLVRELGPVLTALMVIGRAGSAICAEVGIMRNSEQIDALECMAIDPYRFLIEPKVAAAVLVVPLLTCIFDAVGIFGGYLVGVHLFDVSSGSYFQGMYSAVDWLDVRMGLVKSLLFGVLLVWICSAKGFFLHLERDGGFGAEGVSRATTSAVVLSSVSVLVWDYLVSAVML</sequence>
<comment type="similarity">
    <text evidence="2 7">Belongs to the MlaE permease family.</text>
</comment>
<keyword evidence="3" id="KW-0813">Transport</keyword>
<dbReference type="STRING" id="57664.SAMN05661003_103187"/>
<dbReference type="OrthoDB" id="9805022at2"/>
<evidence type="ECO:0000256" key="2">
    <source>
        <dbReference type="ARBA" id="ARBA00007556"/>
    </source>
</evidence>
<protein>
    <submittedName>
        <fullName evidence="8">Phospholipid/cholesterol/gamma-HCH transport system permease protein</fullName>
    </submittedName>
</protein>
<dbReference type="PANTHER" id="PTHR30188">
    <property type="entry name" value="ABC TRANSPORTER PERMEASE PROTEIN-RELATED"/>
    <property type="match status" value="1"/>
</dbReference>
<organism evidence="8 9">
    <name type="scientific">Desulfuromonas thiophila</name>
    <dbReference type="NCBI Taxonomy" id="57664"/>
    <lineage>
        <taxon>Bacteria</taxon>
        <taxon>Pseudomonadati</taxon>
        <taxon>Thermodesulfobacteriota</taxon>
        <taxon>Desulfuromonadia</taxon>
        <taxon>Desulfuromonadales</taxon>
        <taxon>Desulfuromonadaceae</taxon>
        <taxon>Desulfuromonas</taxon>
    </lineage>
</organism>
<evidence type="ECO:0000256" key="6">
    <source>
        <dbReference type="ARBA" id="ARBA00023136"/>
    </source>
</evidence>
<dbReference type="EMBL" id="FNAQ01000003">
    <property type="protein sequence ID" value="SDE07550.1"/>
    <property type="molecule type" value="Genomic_DNA"/>
</dbReference>
<dbReference type="AlphaFoldDB" id="A0A1G6ZYE9"/>
<dbReference type="GO" id="GO:0005548">
    <property type="term" value="F:phospholipid transporter activity"/>
    <property type="evidence" value="ECO:0007669"/>
    <property type="project" value="TreeGrafter"/>
</dbReference>
<dbReference type="PANTHER" id="PTHR30188:SF4">
    <property type="entry name" value="PROTEIN TRIGALACTOSYLDIACYLGLYCEROL 1, CHLOROPLASTIC"/>
    <property type="match status" value="1"/>
</dbReference>